<dbReference type="SUPFAM" id="SSF52540">
    <property type="entry name" value="P-loop containing nucleoside triphosphate hydrolases"/>
    <property type="match status" value="1"/>
</dbReference>
<dbReference type="Pfam" id="PF13304">
    <property type="entry name" value="AAA_21"/>
    <property type="match status" value="1"/>
</dbReference>
<dbReference type="GO" id="GO:0005524">
    <property type="term" value="F:ATP binding"/>
    <property type="evidence" value="ECO:0007669"/>
    <property type="project" value="InterPro"/>
</dbReference>
<dbReference type="OrthoDB" id="9801813at2"/>
<proteinExistence type="predicted"/>
<accession>A0A1M4TQE4</accession>
<dbReference type="InterPro" id="IPR051396">
    <property type="entry name" value="Bact_Antivir_Def_Nuclease"/>
</dbReference>
<dbReference type="RefSeq" id="WP_072863068.1">
    <property type="nucleotide sequence ID" value="NZ_FQUI01000005.1"/>
</dbReference>
<name>A0A1M4TQE4_MARH1</name>
<keyword evidence="3" id="KW-1185">Reference proteome</keyword>
<evidence type="ECO:0000313" key="2">
    <source>
        <dbReference type="EMBL" id="SHE46702.1"/>
    </source>
</evidence>
<dbReference type="AlphaFoldDB" id="A0A1M4TQE4"/>
<dbReference type="CDD" id="cd00267">
    <property type="entry name" value="ABC_ATPase"/>
    <property type="match status" value="1"/>
</dbReference>
<dbReference type="PANTHER" id="PTHR43581:SF4">
    <property type="entry name" value="ATP_GTP PHOSPHATASE"/>
    <property type="match status" value="1"/>
</dbReference>
<dbReference type="GO" id="GO:0016887">
    <property type="term" value="F:ATP hydrolysis activity"/>
    <property type="evidence" value="ECO:0007669"/>
    <property type="project" value="InterPro"/>
</dbReference>
<gene>
    <name evidence="2" type="ORF">SAMN02745164_00475</name>
</gene>
<dbReference type="InterPro" id="IPR003959">
    <property type="entry name" value="ATPase_AAA_core"/>
</dbReference>
<dbReference type="STRING" id="1122195.SAMN02745164_00475"/>
<protein>
    <submittedName>
        <fullName evidence="2">AAA domain-containing protein, putative AbiEii toxin, Type IV TA system</fullName>
    </submittedName>
</protein>
<reference evidence="2" key="1">
    <citation type="submission" date="2016-11" db="EMBL/GenBank/DDBJ databases">
        <authorList>
            <person name="Varghese N."/>
            <person name="Submissions S."/>
        </authorList>
    </citation>
    <scope>NUCLEOTIDE SEQUENCE [LARGE SCALE GENOMIC DNA]</scope>
    <source>
        <strain evidence="2">DSM 16785</strain>
    </source>
</reference>
<evidence type="ECO:0000259" key="1">
    <source>
        <dbReference type="Pfam" id="PF13304"/>
    </source>
</evidence>
<comment type="caution">
    <text evidence="2">The sequence shown here is derived from an EMBL/GenBank/DDBJ whole genome shotgun (WGS) entry which is preliminary data.</text>
</comment>
<organism evidence="2 3">
    <name type="scientific">Marinitoga hydrogenitolerans (strain DSM 16785 / JCM 12826 / AT1271)</name>
    <dbReference type="NCBI Taxonomy" id="1122195"/>
    <lineage>
        <taxon>Bacteria</taxon>
        <taxon>Thermotogati</taxon>
        <taxon>Thermotogota</taxon>
        <taxon>Thermotogae</taxon>
        <taxon>Petrotogales</taxon>
        <taxon>Petrotogaceae</taxon>
        <taxon>Marinitoga</taxon>
    </lineage>
</organism>
<feature type="domain" description="ATPase AAA-type core" evidence="1">
    <location>
        <begin position="24"/>
        <end position="288"/>
    </location>
</feature>
<dbReference type="Proteomes" id="UP000184334">
    <property type="component" value="Unassembled WGS sequence"/>
</dbReference>
<sequence length="549" mass="65475">MVTKVEIKKFRNFENVTFEIGKLITLISGQNALGKSTLLAMIGNAFELKVKDGRPLLQNQFRTEFSEIIKLSKHYDLDKAKKEEWEYTICFRNDNYDDYRKTRLYYNKNHDRIRITPRGKLPNGKQTSAKIKWPVLYLGLSRLYPIGETRKNELYIKNGPKLNEEDIKWYQENYNNILSLHLEHENYKQINYKNLKFKKTLGHETKYYDFLTNSAGQDNLSQIIMAVLSFKKLRETYENYKGGILLIDELDATLHPSAQIELLDFLKKESKKLNLQIIATTHSLVLIETFLKKYVNSCGDNCQQPFPYKLVYLKRIGDIKASNIDIDSYEKIEAILKNEAYAKKEEEKERKKIRIFSEDAEARWLIKKLLKDYLDYVKLLEMSQGSDSLIEIRKYIEEIFYDSIIIFDSDVKKKEKFEEIKNKYDNILVLPGNENENPELVIYNYLNSLNPDDEIFERAQKFNEIHFDYILFKNKTFDKFKKNIQGEKNDDRILEKRWFNHFKQVFDTINLFERWKEDNKDVVDEFVDEFIRVYNNLATLNNLPKIKRK</sequence>
<dbReference type="Gene3D" id="3.40.50.300">
    <property type="entry name" value="P-loop containing nucleotide triphosphate hydrolases"/>
    <property type="match status" value="1"/>
</dbReference>
<dbReference type="InterPro" id="IPR027417">
    <property type="entry name" value="P-loop_NTPase"/>
</dbReference>
<dbReference type="EMBL" id="FQUI01000005">
    <property type="protein sequence ID" value="SHE46702.1"/>
    <property type="molecule type" value="Genomic_DNA"/>
</dbReference>
<evidence type="ECO:0000313" key="3">
    <source>
        <dbReference type="Proteomes" id="UP000184334"/>
    </source>
</evidence>
<dbReference type="PANTHER" id="PTHR43581">
    <property type="entry name" value="ATP/GTP PHOSPHATASE"/>
    <property type="match status" value="1"/>
</dbReference>